<keyword evidence="2" id="KW-1185">Reference proteome</keyword>
<sequence length="212" mass="24656">MVHESEKMPRLRKMLNQLGEKSTIVFVNNRKYADTLSKALNKAGYRVTTLHRGKSQIQREISLEGFKSKRFTPLVATDVMGRGIDVQDVAHVIYYGMPRSTRIRICSGWRRRRGTTVSLVDKGSKTLLIHYSPCVVADWKKGQGLFPCCRTRTGERRRGPRRGRKALLPPPHRCMKRLPVCRRFPSLLAFNCFWRRQRNPSRELIRVFGKFI</sequence>
<organism evidence="1 2">
    <name type="scientific">Persea americana</name>
    <name type="common">Avocado</name>
    <dbReference type="NCBI Taxonomy" id="3435"/>
    <lineage>
        <taxon>Eukaryota</taxon>
        <taxon>Viridiplantae</taxon>
        <taxon>Streptophyta</taxon>
        <taxon>Embryophyta</taxon>
        <taxon>Tracheophyta</taxon>
        <taxon>Spermatophyta</taxon>
        <taxon>Magnoliopsida</taxon>
        <taxon>Magnoliidae</taxon>
        <taxon>Laurales</taxon>
        <taxon>Lauraceae</taxon>
        <taxon>Persea</taxon>
    </lineage>
</organism>
<evidence type="ECO:0000313" key="2">
    <source>
        <dbReference type="Proteomes" id="UP001234297"/>
    </source>
</evidence>
<protein>
    <submittedName>
        <fullName evidence="1">Uncharacterized protein</fullName>
    </submittedName>
</protein>
<reference evidence="1 2" key="1">
    <citation type="journal article" date="2022" name="Hortic Res">
        <title>A haplotype resolved chromosomal level avocado genome allows analysis of novel avocado genes.</title>
        <authorList>
            <person name="Nath O."/>
            <person name="Fletcher S.J."/>
            <person name="Hayward A."/>
            <person name="Shaw L.M."/>
            <person name="Masouleh A.K."/>
            <person name="Furtado A."/>
            <person name="Henry R.J."/>
            <person name="Mitter N."/>
        </authorList>
    </citation>
    <scope>NUCLEOTIDE SEQUENCE [LARGE SCALE GENOMIC DNA]</scope>
    <source>
        <strain evidence="2">cv. Hass</strain>
    </source>
</reference>
<evidence type="ECO:0000313" key="1">
    <source>
        <dbReference type="EMBL" id="KAJ8625035.1"/>
    </source>
</evidence>
<proteinExistence type="predicted"/>
<comment type="caution">
    <text evidence="1">The sequence shown here is derived from an EMBL/GenBank/DDBJ whole genome shotgun (WGS) entry which is preliminary data.</text>
</comment>
<gene>
    <name evidence="1" type="ORF">MRB53_033565</name>
</gene>
<accession>A0ACC2KV57</accession>
<dbReference type="Proteomes" id="UP001234297">
    <property type="component" value="Chromosome 11"/>
</dbReference>
<name>A0ACC2KV57_PERAE</name>
<dbReference type="EMBL" id="CM056819">
    <property type="protein sequence ID" value="KAJ8625035.1"/>
    <property type="molecule type" value="Genomic_DNA"/>
</dbReference>